<dbReference type="PROSITE" id="PS52029">
    <property type="entry name" value="LD_TPASE"/>
    <property type="match status" value="1"/>
</dbReference>
<feature type="active site" description="Proton donor/acceptor" evidence="6">
    <location>
        <position position="338"/>
    </location>
</feature>
<keyword evidence="5 6" id="KW-0961">Cell wall biogenesis/degradation</keyword>
<name>A0A4R2KQI2_9FIRM</name>
<comment type="pathway">
    <text evidence="1 6">Cell wall biogenesis; peptidoglycan biosynthesis.</text>
</comment>
<dbReference type="InterPro" id="IPR005490">
    <property type="entry name" value="LD_TPept_cat_dom"/>
</dbReference>
<comment type="caution">
    <text evidence="8">The sequence shown here is derived from an EMBL/GenBank/DDBJ whole genome shotgun (WGS) entry which is preliminary data.</text>
</comment>
<keyword evidence="8" id="KW-0449">Lipoprotein</keyword>
<keyword evidence="2" id="KW-0808">Transferase</keyword>
<dbReference type="SUPFAM" id="SSF49299">
    <property type="entry name" value="PKD domain"/>
    <property type="match status" value="1"/>
</dbReference>
<keyword evidence="3 6" id="KW-0133">Cell shape</keyword>
<dbReference type="AlphaFoldDB" id="A0A4R2KQI2"/>
<dbReference type="PANTHER" id="PTHR30582:SF2">
    <property type="entry name" value="L,D-TRANSPEPTIDASE YCIB-RELATED"/>
    <property type="match status" value="1"/>
</dbReference>
<keyword evidence="4 6" id="KW-0573">Peptidoglycan synthesis</keyword>
<evidence type="ECO:0000256" key="5">
    <source>
        <dbReference type="ARBA" id="ARBA00023316"/>
    </source>
</evidence>
<evidence type="ECO:0000256" key="1">
    <source>
        <dbReference type="ARBA" id="ARBA00004752"/>
    </source>
</evidence>
<evidence type="ECO:0000256" key="2">
    <source>
        <dbReference type="ARBA" id="ARBA00022679"/>
    </source>
</evidence>
<dbReference type="Pfam" id="PF03734">
    <property type="entry name" value="YkuD"/>
    <property type="match status" value="1"/>
</dbReference>
<organism evidence="8 9">
    <name type="scientific">Marinisporobacter balticus</name>
    <dbReference type="NCBI Taxonomy" id="2018667"/>
    <lineage>
        <taxon>Bacteria</taxon>
        <taxon>Bacillati</taxon>
        <taxon>Bacillota</taxon>
        <taxon>Clostridia</taxon>
        <taxon>Peptostreptococcales</taxon>
        <taxon>Thermotaleaceae</taxon>
        <taxon>Marinisporobacter</taxon>
    </lineage>
</organism>
<dbReference type="GO" id="GO:0016740">
    <property type="term" value="F:transferase activity"/>
    <property type="evidence" value="ECO:0007669"/>
    <property type="project" value="UniProtKB-KW"/>
</dbReference>
<dbReference type="EMBL" id="SLWV01000038">
    <property type="protein sequence ID" value="TCO68865.1"/>
    <property type="molecule type" value="Genomic_DNA"/>
</dbReference>
<dbReference type="CDD" id="cd16913">
    <property type="entry name" value="YkuD_like"/>
    <property type="match status" value="1"/>
</dbReference>
<feature type="active site" description="Nucleophile" evidence="6">
    <location>
        <position position="362"/>
    </location>
</feature>
<evidence type="ECO:0000259" key="7">
    <source>
        <dbReference type="PROSITE" id="PS52029"/>
    </source>
</evidence>
<reference evidence="8 9" key="1">
    <citation type="submission" date="2019-03" db="EMBL/GenBank/DDBJ databases">
        <title>Genomic Encyclopedia of Type Strains, Phase IV (KMG-IV): sequencing the most valuable type-strain genomes for metagenomic binning, comparative biology and taxonomic classification.</title>
        <authorList>
            <person name="Goeker M."/>
        </authorList>
    </citation>
    <scope>NUCLEOTIDE SEQUENCE [LARGE SCALE GENOMIC DNA]</scope>
    <source>
        <strain evidence="8 9">DSM 102940</strain>
    </source>
</reference>
<dbReference type="GO" id="GO:0018104">
    <property type="term" value="P:peptidoglycan-protein cross-linking"/>
    <property type="evidence" value="ECO:0007669"/>
    <property type="project" value="TreeGrafter"/>
</dbReference>
<sequence>MLRKPKGLIYFVFVFILTLLQVQVLSFNTIYAQNEESPIIEEVEIDHSNVDIEVTDETSPRIDSITVDQSNIEVVGTVFRFIATSKGENLNYEWTIFKDYDQIYKKEYSEENFLDFTMNELGRYQAVVTIKDANGITTSKLSEEINIIRPIIINSVWVDKNDKQLVNMPLNFSVSAEGDHLFYHWYIFKDSNIVYDGLLSQDNRIHYTPNEPGIYKGMVYVTDRFGKCINAYSEEIIIYENALSEKEKLEAIINEKNFSSKTNYYIWIDTDRNLTYVFEGENKNWRLTKTMVCTDGKASTPTVKGNFTISGRSPWLTSYNGKVKAKYKVRFFGNYYLHSILFDSKGKNIVDSRLGQSLSHGCVRLSVDDAKWVYDNIKDHTGVYVN</sequence>
<evidence type="ECO:0000313" key="9">
    <source>
        <dbReference type="Proteomes" id="UP000294919"/>
    </source>
</evidence>
<gene>
    <name evidence="8" type="ORF">EV214_1388</name>
</gene>
<dbReference type="Proteomes" id="UP000294919">
    <property type="component" value="Unassembled WGS sequence"/>
</dbReference>
<dbReference type="UniPathway" id="UPA00219"/>
<feature type="domain" description="L,D-TPase catalytic" evidence="7">
    <location>
        <begin position="264"/>
        <end position="386"/>
    </location>
</feature>
<keyword evidence="9" id="KW-1185">Reference proteome</keyword>
<evidence type="ECO:0000256" key="4">
    <source>
        <dbReference type="ARBA" id="ARBA00022984"/>
    </source>
</evidence>
<dbReference type="InterPro" id="IPR038063">
    <property type="entry name" value="Transpep_catalytic_dom"/>
</dbReference>
<accession>A0A4R2KQI2</accession>
<dbReference type="GO" id="GO:0071555">
    <property type="term" value="P:cell wall organization"/>
    <property type="evidence" value="ECO:0007669"/>
    <property type="project" value="UniProtKB-UniRule"/>
</dbReference>
<protein>
    <submittedName>
        <fullName evidence="8">Lipoprotein-anchoring transpeptidase ErfK/SrfK</fullName>
    </submittedName>
</protein>
<dbReference type="PANTHER" id="PTHR30582">
    <property type="entry name" value="L,D-TRANSPEPTIDASE"/>
    <property type="match status" value="1"/>
</dbReference>
<dbReference type="GO" id="GO:0005576">
    <property type="term" value="C:extracellular region"/>
    <property type="evidence" value="ECO:0007669"/>
    <property type="project" value="TreeGrafter"/>
</dbReference>
<dbReference type="InterPro" id="IPR035986">
    <property type="entry name" value="PKD_dom_sf"/>
</dbReference>
<evidence type="ECO:0000313" key="8">
    <source>
        <dbReference type="EMBL" id="TCO68865.1"/>
    </source>
</evidence>
<dbReference type="GO" id="GO:0071972">
    <property type="term" value="F:peptidoglycan L,D-transpeptidase activity"/>
    <property type="evidence" value="ECO:0007669"/>
    <property type="project" value="TreeGrafter"/>
</dbReference>
<dbReference type="GO" id="GO:0008360">
    <property type="term" value="P:regulation of cell shape"/>
    <property type="evidence" value="ECO:0007669"/>
    <property type="project" value="UniProtKB-UniRule"/>
</dbReference>
<dbReference type="InterPro" id="IPR050979">
    <property type="entry name" value="LD-transpeptidase"/>
</dbReference>
<proteinExistence type="predicted"/>
<dbReference type="Gene3D" id="2.40.440.10">
    <property type="entry name" value="L,D-transpeptidase catalytic domain-like"/>
    <property type="match status" value="1"/>
</dbReference>
<dbReference type="RefSeq" id="WP_165916443.1">
    <property type="nucleotide sequence ID" value="NZ_SLWV01000038.1"/>
</dbReference>
<evidence type="ECO:0000256" key="6">
    <source>
        <dbReference type="PROSITE-ProRule" id="PRU01373"/>
    </source>
</evidence>
<evidence type="ECO:0000256" key="3">
    <source>
        <dbReference type="ARBA" id="ARBA00022960"/>
    </source>
</evidence>
<dbReference type="SUPFAM" id="SSF141523">
    <property type="entry name" value="L,D-transpeptidase catalytic domain-like"/>
    <property type="match status" value="1"/>
</dbReference>